<protein>
    <submittedName>
        <fullName evidence="1">Uncharacterized protein</fullName>
    </submittedName>
</protein>
<proteinExistence type="predicted"/>
<accession>A0A429X3S4</accession>
<dbReference type="OrthoDB" id="2456511at2"/>
<organism evidence="1 2">
    <name type="scientific">Siminovitchia terrae</name>
    <name type="common">Bacillus terrae</name>
    <dbReference type="NCBI Taxonomy" id="1914933"/>
    <lineage>
        <taxon>Bacteria</taxon>
        <taxon>Bacillati</taxon>
        <taxon>Bacillota</taxon>
        <taxon>Bacilli</taxon>
        <taxon>Bacillales</taxon>
        <taxon>Bacillaceae</taxon>
        <taxon>Siminovitchia</taxon>
    </lineage>
</organism>
<comment type="caution">
    <text evidence="1">The sequence shown here is derived from an EMBL/GenBank/DDBJ whole genome shotgun (WGS) entry which is preliminary data.</text>
</comment>
<dbReference type="EMBL" id="QYTW02000025">
    <property type="protein sequence ID" value="RST58029.1"/>
    <property type="molecule type" value="Genomic_DNA"/>
</dbReference>
<gene>
    <name evidence="1" type="ORF">D5F11_019800</name>
</gene>
<evidence type="ECO:0000313" key="2">
    <source>
        <dbReference type="Proteomes" id="UP000287296"/>
    </source>
</evidence>
<name>A0A429X3S4_SIMTE</name>
<reference evidence="1 2" key="1">
    <citation type="submission" date="2018-12" db="EMBL/GenBank/DDBJ databases">
        <authorList>
            <person name="Sun L."/>
            <person name="Chen Z."/>
        </authorList>
    </citation>
    <scope>NUCLEOTIDE SEQUENCE [LARGE SCALE GENOMIC DNA]</scope>
    <source>
        <strain evidence="1 2">LMG 29736</strain>
    </source>
</reference>
<sequence>MNAYSIQWGFKPRLNKVKAPADATDFQREFYQANSIKSGRKYAKAHLIFLFLFKIIVLPI</sequence>
<dbReference type="RefSeq" id="WP_126646637.1">
    <property type="nucleotide sequence ID" value="NZ_BORJ01000013.1"/>
</dbReference>
<dbReference type="Proteomes" id="UP000287296">
    <property type="component" value="Unassembled WGS sequence"/>
</dbReference>
<dbReference type="AlphaFoldDB" id="A0A429X3S4"/>
<evidence type="ECO:0000313" key="1">
    <source>
        <dbReference type="EMBL" id="RST58029.1"/>
    </source>
</evidence>